<name>A0A1H6Y9Q4_9FIRM</name>
<dbReference type="STRING" id="84035.SAMN05660742_10694"/>
<gene>
    <name evidence="1" type="ORF">SAMN05660742_10694</name>
</gene>
<keyword evidence="2" id="KW-1185">Reference proteome</keyword>
<dbReference type="SUPFAM" id="SSF88659">
    <property type="entry name" value="Sigma3 and sigma4 domains of RNA polymerase sigma factors"/>
    <property type="match status" value="1"/>
</dbReference>
<protein>
    <submittedName>
        <fullName evidence="1">Uncharacterized protein</fullName>
    </submittedName>
</protein>
<sequence length="168" mass="19906">MTKEEIIELVVETVRKHDAKQKKVRHDRRLYNTRLLMKNYKVLMDHCNQSITAIQDIEQNESAIDILDSIDDTNRELYIETIKRSNLRTYIILQHIESMLQLLEIYCERTDKSRCYRVLSRHYVDGDTLIDIAKRENVERRTVYRDINFAIEKLSALIFGVDGLAVMS</sequence>
<proteinExistence type="predicted"/>
<dbReference type="InterPro" id="IPR013324">
    <property type="entry name" value="RNA_pol_sigma_r3/r4-like"/>
</dbReference>
<dbReference type="EMBL" id="FNZK01000006">
    <property type="protein sequence ID" value="SEJ35757.1"/>
    <property type="molecule type" value="Genomic_DNA"/>
</dbReference>
<dbReference type="AlphaFoldDB" id="A0A1H6Y9Q4"/>
<organism evidence="1 2">
    <name type="scientific">Propionispira arboris</name>
    <dbReference type="NCBI Taxonomy" id="84035"/>
    <lineage>
        <taxon>Bacteria</taxon>
        <taxon>Bacillati</taxon>
        <taxon>Bacillota</taxon>
        <taxon>Negativicutes</taxon>
        <taxon>Selenomonadales</taxon>
        <taxon>Selenomonadaceae</taxon>
        <taxon>Propionispira</taxon>
    </lineage>
</organism>
<dbReference type="RefSeq" id="WP_091830676.1">
    <property type="nucleotide sequence ID" value="NZ_FNZK01000006.1"/>
</dbReference>
<evidence type="ECO:0000313" key="1">
    <source>
        <dbReference type="EMBL" id="SEJ35757.1"/>
    </source>
</evidence>
<dbReference type="Proteomes" id="UP000199662">
    <property type="component" value="Unassembled WGS sequence"/>
</dbReference>
<reference evidence="1 2" key="1">
    <citation type="submission" date="2016-10" db="EMBL/GenBank/DDBJ databases">
        <authorList>
            <person name="de Groot N.N."/>
        </authorList>
    </citation>
    <scope>NUCLEOTIDE SEQUENCE [LARGE SCALE GENOMIC DNA]</scope>
    <source>
        <strain evidence="1 2">DSM 2179</strain>
    </source>
</reference>
<accession>A0A1H6Y9Q4</accession>
<evidence type="ECO:0000313" key="2">
    <source>
        <dbReference type="Proteomes" id="UP000199662"/>
    </source>
</evidence>